<organism evidence="1 2">
    <name type="scientific">Ooceraea biroi</name>
    <name type="common">Clonal raider ant</name>
    <name type="synonym">Cerapachys biroi</name>
    <dbReference type="NCBI Taxonomy" id="2015173"/>
    <lineage>
        <taxon>Eukaryota</taxon>
        <taxon>Metazoa</taxon>
        <taxon>Ecdysozoa</taxon>
        <taxon>Arthropoda</taxon>
        <taxon>Hexapoda</taxon>
        <taxon>Insecta</taxon>
        <taxon>Pterygota</taxon>
        <taxon>Neoptera</taxon>
        <taxon>Endopterygota</taxon>
        <taxon>Hymenoptera</taxon>
        <taxon>Apocrita</taxon>
        <taxon>Aculeata</taxon>
        <taxon>Formicoidea</taxon>
        <taxon>Formicidae</taxon>
        <taxon>Dorylinae</taxon>
        <taxon>Ooceraea</taxon>
    </lineage>
</organism>
<evidence type="ECO:0000313" key="2">
    <source>
        <dbReference type="Proteomes" id="UP000053097"/>
    </source>
</evidence>
<accession>A0A026WVZ3</accession>
<sequence length="125" mass="14303">MGGVREHSRGGCKDEKCRGMIWALVVLWWLRLNPTGLLSPKLSPLKNTRVFKRNLLRQLWGFYAACASLRNERNALGNPKGVQRIAPIWKKLGRMYEIGLTSHHSEVYAKEVSPLQDLAKRQTPH</sequence>
<proteinExistence type="predicted"/>
<dbReference type="AlphaFoldDB" id="A0A026WVZ3"/>
<dbReference type="Proteomes" id="UP000053097">
    <property type="component" value="Unassembled WGS sequence"/>
</dbReference>
<reference evidence="1 2" key="1">
    <citation type="journal article" date="2014" name="Curr. Biol.">
        <title>The genome of the clonal raider ant Cerapachys biroi.</title>
        <authorList>
            <person name="Oxley P.R."/>
            <person name="Ji L."/>
            <person name="Fetter-Pruneda I."/>
            <person name="McKenzie S.K."/>
            <person name="Li C."/>
            <person name="Hu H."/>
            <person name="Zhang G."/>
            <person name="Kronauer D.J."/>
        </authorList>
    </citation>
    <scope>NUCLEOTIDE SEQUENCE [LARGE SCALE GENOMIC DNA]</scope>
</reference>
<protein>
    <submittedName>
        <fullName evidence="1">Uncharacterized protein</fullName>
    </submittedName>
</protein>
<keyword evidence="2" id="KW-1185">Reference proteome</keyword>
<evidence type="ECO:0000313" key="1">
    <source>
        <dbReference type="EMBL" id="EZA60240.1"/>
    </source>
</evidence>
<gene>
    <name evidence="1" type="ORF">X777_13328</name>
</gene>
<name>A0A026WVZ3_OOCBI</name>
<dbReference type="EMBL" id="KK107078">
    <property type="protein sequence ID" value="EZA60240.1"/>
    <property type="molecule type" value="Genomic_DNA"/>
</dbReference>